<dbReference type="AlphaFoldDB" id="A0AAE0WLR8"/>
<keyword evidence="2" id="KW-1185">Reference proteome</keyword>
<accession>A0AAE0WLR8</accession>
<dbReference type="EMBL" id="JAUTXT010000022">
    <property type="protein sequence ID" value="KAK3674026.1"/>
    <property type="molecule type" value="Genomic_DNA"/>
</dbReference>
<evidence type="ECO:0000313" key="1">
    <source>
        <dbReference type="EMBL" id="KAK3674026.1"/>
    </source>
</evidence>
<gene>
    <name evidence="1" type="ORF">LTR78_006229</name>
</gene>
<sequence>MEGSGMRRLLIDYYSSRSDVEEVCADLQSEAAPKDLLRILVQAFKRNCHESEARRKEWQMTAWSPDTPARAIIAVCAPLIDEYQHEAELESKSEFEVPA</sequence>
<organism evidence="1 2">
    <name type="scientific">Recurvomyces mirabilis</name>
    <dbReference type="NCBI Taxonomy" id="574656"/>
    <lineage>
        <taxon>Eukaryota</taxon>
        <taxon>Fungi</taxon>
        <taxon>Dikarya</taxon>
        <taxon>Ascomycota</taxon>
        <taxon>Pezizomycotina</taxon>
        <taxon>Dothideomycetes</taxon>
        <taxon>Dothideomycetidae</taxon>
        <taxon>Mycosphaerellales</taxon>
        <taxon>Teratosphaeriaceae</taxon>
        <taxon>Recurvomyces</taxon>
    </lineage>
</organism>
<protein>
    <submittedName>
        <fullName evidence="1">Uncharacterized protein</fullName>
    </submittedName>
</protein>
<reference evidence="1" key="1">
    <citation type="submission" date="2023-07" db="EMBL/GenBank/DDBJ databases">
        <title>Black Yeasts Isolated from many extreme environments.</title>
        <authorList>
            <person name="Coleine C."/>
            <person name="Stajich J.E."/>
            <person name="Selbmann L."/>
        </authorList>
    </citation>
    <scope>NUCLEOTIDE SEQUENCE</scope>
    <source>
        <strain evidence="1">CCFEE 5485</strain>
    </source>
</reference>
<comment type="caution">
    <text evidence="1">The sequence shown here is derived from an EMBL/GenBank/DDBJ whole genome shotgun (WGS) entry which is preliminary data.</text>
</comment>
<name>A0AAE0WLR8_9PEZI</name>
<dbReference type="Proteomes" id="UP001274830">
    <property type="component" value="Unassembled WGS sequence"/>
</dbReference>
<proteinExistence type="predicted"/>
<evidence type="ECO:0000313" key="2">
    <source>
        <dbReference type="Proteomes" id="UP001274830"/>
    </source>
</evidence>